<feature type="transmembrane region" description="Helical" evidence="2">
    <location>
        <begin position="21"/>
        <end position="39"/>
    </location>
</feature>
<keyword evidence="2" id="KW-0812">Transmembrane</keyword>
<sequence length="300" mass="28669">MGSLRNPVGPLPSTIYWRRRVILACLCALVVAVVAWVVASGGGGGKGKGRSAPAGSHTPVASITPGPDPSGTHISGRPGGRDTAPPASGSSDGGTGDGSSGGSTPSAGDTPADGGTTGTASDAGATAGQAGGSAGGSGGSGTAGGGTGGSGGTAGLPPNPAPLAASSTLPDCAPGSVQVTLSSVSNSYSPGDVPAFQLKAVNSGSVSCRIDVGPRSAVLTVTATDNHHVWATNDCPATGSYPIEVPAGSSATYTVRWNEKTSSPQCAAPKGQSAPAGTYLVQSELAGYPARQVSFVLSAD</sequence>
<accession>A0ABS2U040</accession>
<name>A0ABS2U040_9ACTN</name>
<reference evidence="3 4" key="1">
    <citation type="submission" date="2021-01" db="EMBL/GenBank/DDBJ databases">
        <title>Streptomyces acididurans sp. nov., isolated from a peat swamp forest soil.</title>
        <authorList>
            <person name="Chantavorakit T."/>
            <person name="Duangmal K."/>
        </authorList>
    </citation>
    <scope>NUCLEOTIDE SEQUENCE [LARGE SCALE GENOMIC DNA]</scope>
    <source>
        <strain evidence="3 4">KK5PA1</strain>
    </source>
</reference>
<evidence type="ECO:0000256" key="1">
    <source>
        <dbReference type="SAM" id="MobiDB-lite"/>
    </source>
</evidence>
<keyword evidence="2" id="KW-1133">Transmembrane helix</keyword>
<protein>
    <submittedName>
        <fullName evidence="3">Uncharacterized protein</fullName>
    </submittedName>
</protein>
<proteinExistence type="predicted"/>
<feature type="compositionally biased region" description="Gly residues" evidence="1">
    <location>
        <begin position="129"/>
        <end position="154"/>
    </location>
</feature>
<evidence type="ECO:0000313" key="3">
    <source>
        <dbReference type="EMBL" id="MBM9508576.1"/>
    </source>
</evidence>
<feature type="region of interest" description="Disordered" evidence="1">
    <location>
        <begin position="42"/>
        <end position="169"/>
    </location>
</feature>
<evidence type="ECO:0000256" key="2">
    <source>
        <dbReference type="SAM" id="Phobius"/>
    </source>
</evidence>
<keyword evidence="2" id="KW-0472">Membrane</keyword>
<organism evidence="3 4">
    <name type="scientific">Actinacidiphila acididurans</name>
    <dbReference type="NCBI Taxonomy" id="2784346"/>
    <lineage>
        <taxon>Bacteria</taxon>
        <taxon>Bacillati</taxon>
        <taxon>Actinomycetota</taxon>
        <taxon>Actinomycetes</taxon>
        <taxon>Kitasatosporales</taxon>
        <taxon>Streptomycetaceae</taxon>
        <taxon>Actinacidiphila</taxon>
    </lineage>
</organism>
<evidence type="ECO:0000313" key="4">
    <source>
        <dbReference type="Proteomes" id="UP000749040"/>
    </source>
</evidence>
<gene>
    <name evidence="3" type="ORF">ITX44_29295</name>
</gene>
<feature type="compositionally biased region" description="Gly residues" evidence="1">
    <location>
        <begin position="91"/>
        <end position="101"/>
    </location>
</feature>
<dbReference type="EMBL" id="JADKYB010000018">
    <property type="protein sequence ID" value="MBM9508576.1"/>
    <property type="molecule type" value="Genomic_DNA"/>
</dbReference>
<dbReference type="Proteomes" id="UP000749040">
    <property type="component" value="Unassembled WGS sequence"/>
</dbReference>
<feature type="compositionally biased region" description="Low complexity" evidence="1">
    <location>
        <begin position="102"/>
        <end position="128"/>
    </location>
</feature>
<comment type="caution">
    <text evidence="3">The sequence shown here is derived from an EMBL/GenBank/DDBJ whole genome shotgun (WGS) entry which is preliminary data.</text>
</comment>
<keyword evidence="4" id="KW-1185">Reference proteome</keyword>
<dbReference type="RefSeq" id="WP_205360708.1">
    <property type="nucleotide sequence ID" value="NZ_JADKYB010000018.1"/>
</dbReference>